<sequence length="413" mass="43204">MTKLLTVSAAALLSALPVMALAECGISDAGSVRILANDFGALDLVMERATSCASDTLSVSVNQTEEHKNLQVPALSINPAEYTVAVIANNSLPPLLNEGLVQPLDDLVAEYGAQLTPQQIIRIDGKIMAIAFMVNGMHLFTRADLLEEAGIESTPTTWAEVLDAAEAIRSQGILEYPLAGAYAPGWELAEEFVNMYSASGAPFFKAGTAEPAINSEAGVTVLETMKALTAYMDPDYLSIGSLEASKMWGAGEVAMMNLWASQAGPLIDADGDYPEIAPNTVLTAAPTLGDAGIPAGALFWDGFSIASNISDEDAAASFQVMMHAIAPDLATEHPTGASWMIDGYVPTDNAVGIMANVSSGGVAYPTLPYMGLMHSALGNELVDYLQGKESAQEALAGVEAAYTAAAQERGYLN</sequence>
<keyword evidence="3" id="KW-0732">Signal</keyword>
<organism evidence="4 5">
    <name type="scientific">Aquimixticola soesokkakensis</name>
    <dbReference type="NCBI Taxonomy" id="1519096"/>
    <lineage>
        <taxon>Bacteria</taxon>
        <taxon>Pseudomonadati</taxon>
        <taxon>Pseudomonadota</taxon>
        <taxon>Alphaproteobacteria</taxon>
        <taxon>Rhodobacterales</taxon>
        <taxon>Paracoccaceae</taxon>
        <taxon>Aquimixticola</taxon>
    </lineage>
</organism>
<dbReference type="Proteomes" id="UP000193862">
    <property type="component" value="Unassembled WGS sequence"/>
</dbReference>
<dbReference type="InterPro" id="IPR050490">
    <property type="entry name" value="Bact_solute-bd_prot1"/>
</dbReference>
<dbReference type="PANTHER" id="PTHR43649:SF12">
    <property type="entry name" value="DIACETYLCHITOBIOSE BINDING PROTEIN DASA"/>
    <property type="match status" value="1"/>
</dbReference>
<dbReference type="SUPFAM" id="SSF53850">
    <property type="entry name" value="Periplasmic binding protein-like II"/>
    <property type="match status" value="1"/>
</dbReference>
<gene>
    <name evidence="4" type="ORF">AQS8620_02940</name>
</gene>
<dbReference type="AlphaFoldDB" id="A0A1Y5TKD8"/>
<name>A0A1Y5TKD8_9RHOB</name>
<evidence type="ECO:0000313" key="4">
    <source>
        <dbReference type="EMBL" id="SLN64009.1"/>
    </source>
</evidence>
<dbReference type="InterPro" id="IPR006059">
    <property type="entry name" value="SBP"/>
</dbReference>
<dbReference type="RefSeq" id="WP_234990508.1">
    <property type="nucleotide sequence ID" value="NZ_FWFS01000011.1"/>
</dbReference>
<reference evidence="4 5" key="1">
    <citation type="submission" date="2017-03" db="EMBL/GenBank/DDBJ databases">
        <authorList>
            <person name="Afonso C.L."/>
            <person name="Miller P.J."/>
            <person name="Scott M.A."/>
            <person name="Spackman E."/>
            <person name="Goraichik I."/>
            <person name="Dimitrov K.M."/>
            <person name="Suarez D.L."/>
            <person name="Swayne D.E."/>
        </authorList>
    </citation>
    <scope>NUCLEOTIDE SEQUENCE [LARGE SCALE GENOMIC DNA]</scope>
    <source>
        <strain evidence="4 5">CECT 8620</strain>
    </source>
</reference>
<evidence type="ECO:0000313" key="5">
    <source>
        <dbReference type="Proteomes" id="UP000193862"/>
    </source>
</evidence>
<dbReference type="EMBL" id="FWFS01000011">
    <property type="protein sequence ID" value="SLN64009.1"/>
    <property type="molecule type" value="Genomic_DNA"/>
</dbReference>
<feature type="chain" id="PRO_5013323189" evidence="3">
    <location>
        <begin position="23"/>
        <end position="413"/>
    </location>
</feature>
<feature type="signal peptide" evidence="3">
    <location>
        <begin position="1"/>
        <end position="22"/>
    </location>
</feature>
<dbReference type="Gene3D" id="3.40.190.10">
    <property type="entry name" value="Periplasmic binding protein-like II"/>
    <property type="match status" value="1"/>
</dbReference>
<accession>A0A1Y5TKD8</accession>
<protein>
    <submittedName>
        <fullName evidence="4">Bacterial extracellular solute-binding protein</fullName>
    </submittedName>
</protein>
<dbReference type="GO" id="GO:0042597">
    <property type="term" value="C:periplasmic space"/>
    <property type="evidence" value="ECO:0007669"/>
    <property type="project" value="UniProtKB-SubCell"/>
</dbReference>
<proteinExistence type="inferred from homology"/>
<comment type="similarity">
    <text evidence="2">Belongs to the bacterial solute-binding protein 1 family.</text>
</comment>
<dbReference type="PANTHER" id="PTHR43649">
    <property type="entry name" value="ARABINOSE-BINDING PROTEIN-RELATED"/>
    <property type="match status" value="1"/>
</dbReference>
<keyword evidence="5" id="KW-1185">Reference proteome</keyword>
<evidence type="ECO:0000256" key="1">
    <source>
        <dbReference type="ARBA" id="ARBA00004418"/>
    </source>
</evidence>
<comment type="subcellular location">
    <subcellularLocation>
        <location evidence="1">Periplasm</location>
    </subcellularLocation>
</comment>
<evidence type="ECO:0000256" key="3">
    <source>
        <dbReference type="SAM" id="SignalP"/>
    </source>
</evidence>
<dbReference type="Pfam" id="PF01547">
    <property type="entry name" value="SBP_bac_1"/>
    <property type="match status" value="1"/>
</dbReference>
<evidence type="ECO:0000256" key="2">
    <source>
        <dbReference type="ARBA" id="ARBA00008520"/>
    </source>
</evidence>